<protein>
    <submittedName>
        <fullName evidence="2">Uncharacterized protein</fullName>
    </submittedName>
</protein>
<keyword evidence="1" id="KW-0732">Signal</keyword>
<comment type="caution">
    <text evidence="2">The sequence shown here is derived from an EMBL/GenBank/DDBJ whole genome shotgun (WGS) entry which is preliminary data.</text>
</comment>
<dbReference type="AlphaFoldDB" id="A0A507C7N9"/>
<dbReference type="Proteomes" id="UP000320475">
    <property type="component" value="Unassembled WGS sequence"/>
</dbReference>
<proteinExistence type="predicted"/>
<dbReference type="VEuPathDB" id="FungiDB:SeMB42_g06748"/>
<organism evidence="2 3">
    <name type="scientific">Synchytrium endobioticum</name>
    <dbReference type="NCBI Taxonomy" id="286115"/>
    <lineage>
        <taxon>Eukaryota</taxon>
        <taxon>Fungi</taxon>
        <taxon>Fungi incertae sedis</taxon>
        <taxon>Chytridiomycota</taxon>
        <taxon>Chytridiomycota incertae sedis</taxon>
        <taxon>Chytridiomycetes</taxon>
        <taxon>Synchytriales</taxon>
        <taxon>Synchytriaceae</taxon>
        <taxon>Synchytrium</taxon>
    </lineage>
</organism>
<gene>
    <name evidence="2" type="ORF">SeLEV6574_g08373</name>
</gene>
<evidence type="ECO:0000313" key="3">
    <source>
        <dbReference type="Proteomes" id="UP000320475"/>
    </source>
</evidence>
<feature type="signal peptide" evidence="1">
    <location>
        <begin position="1"/>
        <end position="18"/>
    </location>
</feature>
<feature type="chain" id="PRO_5021334618" evidence="1">
    <location>
        <begin position="19"/>
        <end position="140"/>
    </location>
</feature>
<name>A0A507C7N9_9FUNG</name>
<evidence type="ECO:0000256" key="1">
    <source>
        <dbReference type="SAM" id="SignalP"/>
    </source>
</evidence>
<dbReference type="EMBL" id="QEAM01000887">
    <property type="protein sequence ID" value="TPX33543.1"/>
    <property type="molecule type" value="Genomic_DNA"/>
</dbReference>
<evidence type="ECO:0000313" key="2">
    <source>
        <dbReference type="EMBL" id="TPX33543.1"/>
    </source>
</evidence>
<reference evidence="2 3" key="1">
    <citation type="journal article" date="2019" name="Sci. Rep.">
        <title>Comparative genomics of chytrid fungi reveal insights into the obligate biotrophic and pathogenic lifestyle of Synchytrium endobioticum.</title>
        <authorList>
            <person name="van de Vossenberg B.T.L.H."/>
            <person name="Warris S."/>
            <person name="Nguyen H.D.T."/>
            <person name="van Gent-Pelzer M.P.E."/>
            <person name="Joly D.L."/>
            <person name="van de Geest H.C."/>
            <person name="Bonants P.J.M."/>
            <person name="Smith D.S."/>
            <person name="Levesque C.A."/>
            <person name="van der Lee T.A.J."/>
        </authorList>
    </citation>
    <scope>NUCLEOTIDE SEQUENCE [LARGE SCALE GENOMIC DNA]</scope>
    <source>
        <strain evidence="2 3">LEV6574</strain>
    </source>
</reference>
<accession>A0A507C7N9</accession>
<sequence length="140" mass="15880">MLAKAIFGLLAASAAVMAAPAVSVQEVKKGVEVHKTYAYRAEDNYGGEKYGHDNYDVEKYGYDNYAGEKYEYDNYDGNDVGHENVYAREIVCPAVYKVVYMSIPVKCDCKTETRYEKPADIELNNVTFEKEYKGYDIKGY</sequence>